<dbReference type="PANTHER" id="PTHR14187">
    <property type="entry name" value="ALPHA KINASE/ELONGATION FACTOR 2 KINASE"/>
    <property type="match status" value="1"/>
</dbReference>
<keyword evidence="1" id="KW-0547">Nucleotide-binding</keyword>
<dbReference type="Gene3D" id="3.90.640.10">
    <property type="entry name" value="Actin, Chain A, domain 4"/>
    <property type="match status" value="1"/>
</dbReference>
<protein>
    <submittedName>
        <fullName evidence="3">Actin-like ATPase domain-containing protein</fullName>
    </submittedName>
</protein>
<dbReference type="CDD" id="cd10170">
    <property type="entry name" value="ASKHA_NBD_HSP70"/>
    <property type="match status" value="1"/>
</dbReference>
<sequence length="449" mass="50100">MDAAQSADAPPSNTVIIGIDFGTTYSSRMEVIASWESDLHSTSDEEKTPSAISFGTNNKVSWGYNISLYAEQVKWFKLLLIDDKDLPDDVKDSVKIKEARAYLKKHNKSANERITETVSRNLVNYSKFHIVITIPAIWPEYARVRMRNAASDAGMLGKRIAGDTELSFISEPEAAALATLSDMQGRSDLKIGDSFVVVDCGGDAVDLISYEVVSIAPMVDKECGLCGAVFVDEAFLEVLKHKFGKKSWKKMDPETRQRLVHDEWEHGIKQTFDGRERSWTIKMPFECVDIQQMKKGGGQPKVTLTAADVRAAFQPTVDKIRGMVNEQVLAVKTTNGVDPKYVIMVGGFGRCKYLLSSLKESFRDTEILQSRGSGPWAAICRGAVPHAASLRGLAPFSVEVQARIARISCIVKMSENRCPWKHDPADKYWNDDYQAWKANNQMDWLLKAV</sequence>
<dbReference type="PANTHER" id="PTHR14187:SF5">
    <property type="entry name" value="HEAT SHOCK 70 KDA PROTEIN 12A"/>
    <property type="match status" value="1"/>
</dbReference>
<evidence type="ECO:0000313" key="3">
    <source>
        <dbReference type="EMBL" id="KAK4103458.1"/>
    </source>
</evidence>
<gene>
    <name evidence="3" type="ORF">N658DRAFT_557310</name>
</gene>
<evidence type="ECO:0000256" key="2">
    <source>
        <dbReference type="ARBA" id="ARBA00022840"/>
    </source>
</evidence>
<proteinExistence type="predicted"/>
<dbReference type="GO" id="GO:0005524">
    <property type="term" value="F:ATP binding"/>
    <property type="evidence" value="ECO:0007669"/>
    <property type="project" value="UniProtKB-KW"/>
</dbReference>
<name>A0AAN6Q4K9_9PEZI</name>
<dbReference type="GO" id="GO:0140662">
    <property type="term" value="F:ATP-dependent protein folding chaperone"/>
    <property type="evidence" value="ECO:0007669"/>
    <property type="project" value="InterPro"/>
</dbReference>
<dbReference type="PRINTS" id="PR00301">
    <property type="entry name" value="HEATSHOCK70"/>
</dbReference>
<dbReference type="InterPro" id="IPR013126">
    <property type="entry name" value="Hsp_70_fam"/>
</dbReference>
<organism evidence="3 4">
    <name type="scientific">Parathielavia hyrcaniae</name>
    <dbReference type="NCBI Taxonomy" id="113614"/>
    <lineage>
        <taxon>Eukaryota</taxon>
        <taxon>Fungi</taxon>
        <taxon>Dikarya</taxon>
        <taxon>Ascomycota</taxon>
        <taxon>Pezizomycotina</taxon>
        <taxon>Sordariomycetes</taxon>
        <taxon>Sordariomycetidae</taxon>
        <taxon>Sordariales</taxon>
        <taxon>Chaetomiaceae</taxon>
        <taxon>Parathielavia</taxon>
    </lineage>
</organism>
<dbReference type="AlphaFoldDB" id="A0AAN6Q4K9"/>
<reference evidence="3" key="2">
    <citation type="submission" date="2023-05" db="EMBL/GenBank/DDBJ databases">
        <authorList>
            <consortium name="Lawrence Berkeley National Laboratory"/>
            <person name="Steindorff A."/>
            <person name="Hensen N."/>
            <person name="Bonometti L."/>
            <person name="Westerberg I."/>
            <person name="Brannstrom I.O."/>
            <person name="Guillou S."/>
            <person name="Cros-Aarteil S."/>
            <person name="Calhoun S."/>
            <person name="Haridas S."/>
            <person name="Kuo A."/>
            <person name="Mondo S."/>
            <person name="Pangilinan J."/>
            <person name="Riley R."/>
            <person name="Labutti K."/>
            <person name="Andreopoulos B."/>
            <person name="Lipzen A."/>
            <person name="Chen C."/>
            <person name="Yanf M."/>
            <person name="Daum C."/>
            <person name="Ng V."/>
            <person name="Clum A."/>
            <person name="Ohm R."/>
            <person name="Martin F."/>
            <person name="Silar P."/>
            <person name="Natvig D."/>
            <person name="Lalanne C."/>
            <person name="Gautier V."/>
            <person name="Ament-Velasquez S.L."/>
            <person name="Kruys A."/>
            <person name="Hutchinson M.I."/>
            <person name="Powell A.J."/>
            <person name="Barry K."/>
            <person name="Miller A.N."/>
            <person name="Grigoriev I.V."/>
            <person name="Debuchy R."/>
            <person name="Gladieux P."/>
            <person name="Thoren M.H."/>
            <person name="Johannesson H."/>
        </authorList>
    </citation>
    <scope>NUCLEOTIDE SEQUENCE</scope>
    <source>
        <strain evidence="3">CBS 757.83</strain>
    </source>
</reference>
<dbReference type="Pfam" id="PF00012">
    <property type="entry name" value="HSP70"/>
    <property type="match status" value="1"/>
</dbReference>
<evidence type="ECO:0000256" key="1">
    <source>
        <dbReference type="ARBA" id="ARBA00022741"/>
    </source>
</evidence>
<dbReference type="SUPFAM" id="SSF53067">
    <property type="entry name" value="Actin-like ATPase domain"/>
    <property type="match status" value="2"/>
</dbReference>
<comment type="caution">
    <text evidence="3">The sequence shown here is derived from an EMBL/GenBank/DDBJ whole genome shotgun (WGS) entry which is preliminary data.</text>
</comment>
<dbReference type="EMBL" id="MU863628">
    <property type="protein sequence ID" value="KAK4103458.1"/>
    <property type="molecule type" value="Genomic_DNA"/>
</dbReference>
<dbReference type="Gene3D" id="3.30.420.40">
    <property type="match status" value="2"/>
</dbReference>
<keyword evidence="4" id="KW-1185">Reference proteome</keyword>
<dbReference type="InterPro" id="IPR043129">
    <property type="entry name" value="ATPase_NBD"/>
</dbReference>
<reference evidence="3" key="1">
    <citation type="journal article" date="2023" name="Mol. Phylogenet. Evol.">
        <title>Genome-scale phylogeny and comparative genomics of the fungal order Sordariales.</title>
        <authorList>
            <person name="Hensen N."/>
            <person name="Bonometti L."/>
            <person name="Westerberg I."/>
            <person name="Brannstrom I.O."/>
            <person name="Guillou S."/>
            <person name="Cros-Aarteil S."/>
            <person name="Calhoun S."/>
            <person name="Haridas S."/>
            <person name="Kuo A."/>
            <person name="Mondo S."/>
            <person name="Pangilinan J."/>
            <person name="Riley R."/>
            <person name="LaButti K."/>
            <person name="Andreopoulos B."/>
            <person name="Lipzen A."/>
            <person name="Chen C."/>
            <person name="Yan M."/>
            <person name="Daum C."/>
            <person name="Ng V."/>
            <person name="Clum A."/>
            <person name="Steindorff A."/>
            <person name="Ohm R.A."/>
            <person name="Martin F."/>
            <person name="Silar P."/>
            <person name="Natvig D.O."/>
            <person name="Lalanne C."/>
            <person name="Gautier V."/>
            <person name="Ament-Velasquez S.L."/>
            <person name="Kruys A."/>
            <person name="Hutchinson M.I."/>
            <person name="Powell A.J."/>
            <person name="Barry K."/>
            <person name="Miller A.N."/>
            <person name="Grigoriev I.V."/>
            <person name="Debuchy R."/>
            <person name="Gladieux P."/>
            <person name="Hiltunen Thoren M."/>
            <person name="Johannesson H."/>
        </authorList>
    </citation>
    <scope>NUCLEOTIDE SEQUENCE</scope>
    <source>
        <strain evidence="3">CBS 757.83</strain>
    </source>
</reference>
<accession>A0AAN6Q4K9</accession>
<evidence type="ECO:0000313" key="4">
    <source>
        <dbReference type="Proteomes" id="UP001305647"/>
    </source>
</evidence>
<dbReference type="Proteomes" id="UP001305647">
    <property type="component" value="Unassembled WGS sequence"/>
</dbReference>
<keyword evidence="2" id="KW-0067">ATP-binding</keyword>